<keyword evidence="1" id="KW-1133">Transmembrane helix</keyword>
<keyword evidence="3" id="KW-1185">Reference proteome</keyword>
<sequence length="59" mass="6568">MFNSSLSKEITVILVIKLLVLVLIKCIWFSQPSVPDSAPQPMAQHLLGSAEKNYEGEPR</sequence>
<evidence type="ECO:0000313" key="2">
    <source>
        <dbReference type="EMBL" id="MDD1147857.1"/>
    </source>
</evidence>
<dbReference type="Proteomes" id="UP001217610">
    <property type="component" value="Unassembled WGS sequence"/>
</dbReference>
<keyword evidence="1" id="KW-0812">Transmembrane</keyword>
<proteinExistence type="predicted"/>
<organism evidence="2 3">
    <name type="scientific">Pseudomonas idahonensis</name>
    <dbReference type="NCBI Taxonomy" id="2942628"/>
    <lineage>
        <taxon>Bacteria</taxon>
        <taxon>Pseudomonadati</taxon>
        <taxon>Pseudomonadota</taxon>
        <taxon>Gammaproteobacteria</taxon>
        <taxon>Pseudomonadales</taxon>
        <taxon>Pseudomonadaceae</taxon>
        <taxon>Pseudomonas</taxon>
    </lineage>
</organism>
<evidence type="ECO:0000313" key="3">
    <source>
        <dbReference type="Proteomes" id="UP001217610"/>
    </source>
</evidence>
<dbReference type="RefSeq" id="WP_273922593.1">
    <property type="nucleotide sequence ID" value="NZ_CP149586.1"/>
</dbReference>
<dbReference type="EMBL" id="JAMDGR010000002">
    <property type="protein sequence ID" value="MDD1147857.1"/>
    <property type="molecule type" value="Genomic_DNA"/>
</dbReference>
<reference evidence="2 3" key="1">
    <citation type="submission" date="2022-05" db="EMBL/GenBank/DDBJ databases">
        <title>Novel Pseudomonas spp. Isolated from a Rainbow Trout Aquaculture Facility.</title>
        <authorList>
            <person name="Testerman T."/>
            <person name="Graf J."/>
        </authorList>
    </citation>
    <scope>NUCLEOTIDE SEQUENCE [LARGE SCALE GENOMIC DNA]</scope>
    <source>
        <strain evidence="2 3">ID357</strain>
    </source>
</reference>
<feature type="transmembrane region" description="Helical" evidence="1">
    <location>
        <begin position="12"/>
        <end position="30"/>
    </location>
</feature>
<dbReference type="NCBIfam" id="NF045611">
    <property type="entry name" value="small_CydP"/>
    <property type="match status" value="1"/>
</dbReference>
<comment type="caution">
    <text evidence="2">The sequence shown here is derived from an EMBL/GenBank/DDBJ whole genome shotgun (WGS) entry which is preliminary data.</text>
</comment>
<accession>A0ABT5Q0Y6</accession>
<keyword evidence="1" id="KW-0472">Membrane</keyword>
<dbReference type="InterPro" id="IPR054636">
    <property type="entry name" value="CydP"/>
</dbReference>
<name>A0ABT5Q0Y6_9PSED</name>
<gene>
    <name evidence="2" type="ORF">M5G25_06155</name>
</gene>
<protein>
    <submittedName>
        <fullName evidence="2">Uncharacterized protein</fullName>
    </submittedName>
</protein>
<evidence type="ECO:0000256" key="1">
    <source>
        <dbReference type="SAM" id="Phobius"/>
    </source>
</evidence>